<dbReference type="Proteomes" id="UP001201812">
    <property type="component" value="Unassembled WGS sequence"/>
</dbReference>
<comment type="caution">
    <text evidence="2">The sequence shown here is derived from an EMBL/GenBank/DDBJ whole genome shotgun (WGS) entry which is preliminary data.</text>
</comment>
<protein>
    <submittedName>
        <fullName evidence="2">Amidase domain-containing protein</fullName>
    </submittedName>
</protein>
<keyword evidence="3" id="KW-1185">Reference proteome</keyword>
<dbReference type="AlphaFoldDB" id="A0AAD4N7Z4"/>
<dbReference type="Pfam" id="PF01425">
    <property type="entry name" value="Amidase"/>
    <property type="match status" value="1"/>
</dbReference>
<reference evidence="2" key="1">
    <citation type="submission" date="2022-01" db="EMBL/GenBank/DDBJ databases">
        <title>Genome Sequence Resource for Two Populations of Ditylenchus destructor, the Migratory Endoparasitic Phytonematode.</title>
        <authorList>
            <person name="Zhang H."/>
            <person name="Lin R."/>
            <person name="Xie B."/>
        </authorList>
    </citation>
    <scope>NUCLEOTIDE SEQUENCE</scope>
    <source>
        <strain evidence="2">BazhouSP</strain>
    </source>
</reference>
<proteinExistence type="predicted"/>
<dbReference type="SUPFAM" id="SSF75304">
    <property type="entry name" value="Amidase signature (AS) enzymes"/>
    <property type="match status" value="1"/>
</dbReference>
<dbReference type="InterPro" id="IPR036928">
    <property type="entry name" value="AS_sf"/>
</dbReference>
<dbReference type="InterPro" id="IPR023631">
    <property type="entry name" value="Amidase_dom"/>
</dbReference>
<dbReference type="EMBL" id="JAKKPZ010000008">
    <property type="protein sequence ID" value="KAI1718215.1"/>
    <property type="molecule type" value="Genomic_DNA"/>
</dbReference>
<evidence type="ECO:0000313" key="3">
    <source>
        <dbReference type="Proteomes" id="UP001201812"/>
    </source>
</evidence>
<gene>
    <name evidence="2" type="ORF">DdX_06634</name>
</gene>
<name>A0AAD4N7Z4_9BILA</name>
<organism evidence="2 3">
    <name type="scientific">Ditylenchus destructor</name>
    <dbReference type="NCBI Taxonomy" id="166010"/>
    <lineage>
        <taxon>Eukaryota</taxon>
        <taxon>Metazoa</taxon>
        <taxon>Ecdysozoa</taxon>
        <taxon>Nematoda</taxon>
        <taxon>Chromadorea</taxon>
        <taxon>Rhabditida</taxon>
        <taxon>Tylenchina</taxon>
        <taxon>Tylenchomorpha</taxon>
        <taxon>Sphaerularioidea</taxon>
        <taxon>Anguinidae</taxon>
        <taxon>Anguininae</taxon>
        <taxon>Ditylenchus</taxon>
    </lineage>
</organism>
<evidence type="ECO:0000313" key="2">
    <source>
        <dbReference type="EMBL" id="KAI1718215.1"/>
    </source>
</evidence>
<feature type="domain" description="Amidase" evidence="1">
    <location>
        <begin position="5"/>
        <end position="94"/>
    </location>
</feature>
<dbReference type="Gene3D" id="3.90.1300.10">
    <property type="entry name" value="Amidase signature (AS) domain"/>
    <property type="match status" value="1"/>
</dbReference>
<dbReference type="PANTHER" id="PTHR43372:SF4">
    <property type="entry name" value="FATTY-ACID AMIDE HYDROLASE 2"/>
    <property type="match status" value="1"/>
</dbReference>
<accession>A0AAD4N7Z4</accession>
<evidence type="ECO:0000259" key="1">
    <source>
        <dbReference type="Pfam" id="PF01425"/>
    </source>
</evidence>
<dbReference type="InterPro" id="IPR052739">
    <property type="entry name" value="FAAH2"/>
</dbReference>
<dbReference type="PANTHER" id="PTHR43372">
    <property type="entry name" value="FATTY-ACID AMIDE HYDROLASE"/>
    <property type="match status" value="1"/>
</dbReference>
<dbReference type="GO" id="GO:0012505">
    <property type="term" value="C:endomembrane system"/>
    <property type="evidence" value="ECO:0007669"/>
    <property type="project" value="TreeGrafter"/>
</dbReference>
<sequence>MDFHIYYKLQAKCEQLRQQIISLLADDGVLFFPALPALAPYHRQTEFLQFNIVYTCLFNALRLPSLSCTLGIEPSSGLPVGIQVVGKPHSEALLIAVAKQLENGFGGWVPPGQAKT</sequence>